<reference evidence="2 3" key="1">
    <citation type="submission" date="2024-04" db="EMBL/GenBank/DDBJ databases">
        <title>draft genome sequnece of Paenibacillus filicis.</title>
        <authorList>
            <person name="Kim D.-U."/>
        </authorList>
    </citation>
    <scope>NUCLEOTIDE SEQUENCE [LARGE SCALE GENOMIC DNA]</scope>
    <source>
        <strain evidence="2 3">KACC14197</strain>
    </source>
</reference>
<organism evidence="2 3">
    <name type="scientific">Paenibacillus filicis</name>
    <dbReference type="NCBI Taxonomy" id="669464"/>
    <lineage>
        <taxon>Bacteria</taxon>
        <taxon>Bacillati</taxon>
        <taxon>Bacillota</taxon>
        <taxon>Bacilli</taxon>
        <taxon>Bacillales</taxon>
        <taxon>Paenibacillaceae</taxon>
        <taxon>Paenibacillus</taxon>
    </lineage>
</organism>
<accession>A0ABU9DWA9</accession>
<feature type="transmembrane region" description="Helical" evidence="1">
    <location>
        <begin position="96"/>
        <end position="118"/>
    </location>
</feature>
<comment type="caution">
    <text evidence="2">The sequence shown here is derived from an EMBL/GenBank/DDBJ whole genome shotgun (WGS) entry which is preliminary data.</text>
</comment>
<name>A0ABU9DWA9_9BACL</name>
<keyword evidence="1" id="KW-0812">Transmembrane</keyword>
<evidence type="ECO:0008006" key="4">
    <source>
        <dbReference type="Google" id="ProtNLM"/>
    </source>
</evidence>
<evidence type="ECO:0000256" key="1">
    <source>
        <dbReference type="SAM" id="Phobius"/>
    </source>
</evidence>
<keyword evidence="1" id="KW-0472">Membrane</keyword>
<keyword evidence="3" id="KW-1185">Reference proteome</keyword>
<gene>
    <name evidence="2" type="ORF">WMW72_35065</name>
</gene>
<proteinExistence type="predicted"/>
<dbReference type="Proteomes" id="UP001469365">
    <property type="component" value="Unassembled WGS sequence"/>
</dbReference>
<keyword evidence="1" id="KW-1133">Transmembrane helix</keyword>
<dbReference type="RefSeq" id="WP_341420226.1">
    <property type="nucleotide sequence ID" value="NZ_JBBPCC010000044.1"/>
</dbReference>
<sequence length="170" mass="19507">MTHMPENVWRLYTEDRLGPDDRERCDHHLLTCDACLDVYLRCVEQMSESLPVPDMDVFAETAMLHWAEQTAQASISSSKEAKGCSDKRRSWMRHPVFHYTVAAAITLILMGSGVFQIFTQQASAWDANASDWMKQHPPSWSEQLMEQTVGLIAALQPKPKQEERRGKRDE</sequence>
<evidence type="ECO:0000313" key="2">
    <source>
        <dbReference type="EMBL" id="MEK8133097.1"/>
    </source>
</evidence>
<dbReference type="EMBL" id="JBBPCC010000044">
    <property type="protein sequence ID" value="MEK8133097.1"/>
    <property type="molecule type" value="Genomic_DNA"/>
</dbReference>
<protein>
    <recommendedName>
        <fullName evidence="4">Zinc-finger domain-containing protein</fullName>
    </recommendedName>
</protein>
<evidence type="ECO:0000313" key="3">
    <source>
        <dbReference type="Proteomes" id="UP001469365"/>
    </source>
</evidence>